<reference evidence="11" key="1">
    <citation type="journal article" date="2019" name="Int. J. Syst. Evol. Microbiol.">
        <title>The Global Catalogue of Microorganisms (GCM) 10K type strain sequencing project: providing services to taxonomists for standard genome sequencing and annotation.</title>
        <authorList>
            <consortium name="The Broad Institute Genomics Platform"/>
            <consortium name="The Broad Institute Genome Sequencing Center for Infectious Disease"/>
            <person name="Wu L."/>
            <person name="Ma J."/>
        </authorList>
    </citation>
    <scope>NUCLEOTIDE SEQUENCE [LARGE SCALE GENOMIC DNA]</scope>
    <source>
        <strain evidence="11">NBRC 108728</strain>
    </source>
</reference>
<evidence type="ECO:0000256" key="2">
    <source>
        <dbReference type="ARBA" id="ARBA00022448"/>
    </source>
</evidence>
<dbReference type="EMBL" id="AP027732">
    <property type="protein sequence ID" value="BDZ50261.1"/>
    <property type="molecule type" value="Genomic_DNA"/>
</dbReference>
<evidence type="ECO:0000256" key="6">
    <source>
        <dbReference type="ARBA" id="ARBA00023136"/>
    </source>
</evidence>
<dbReference type="PROSITE" id="PS50928">
    <property type="entry name" value="ABC_TM1"/>
    <property type="match status" value="1"/>
</dbReference>
<feature type="transmembrane region" description="Helical" evidence="7">
    <location>
        <begin position="165"/>
        <end position="184"/>
    </location>
</feature>
<dbReference type="Pfam" id="PF00528">
    <property type="entry name" value="BPD_transp_1"/>
    <property type="match status" value="1"/>
</dbReference>
<dbReference type="Proteomes" id="UP001321486">
    <property type="component" value="Chromosome"/>
</dbReference>
<name>A0ABM8GPT3_9MICO</name>
<feature type="transmembrane region" description="Helical" evidence="7">
    <location>
        <begin position="30"/>
        <end position="58"/>
    </location>
</feature>
<evidence type="ECO:0000313" key="10">
    <source>
        <dbReference type="EMBL" id="BDZ50261.1"/>
    </source>
</evidence>
<feature type="transmembrane region" description="Helical" evidence="7">
    <location>
        <begin position="279"/>
        <end position="299"/>
    </location>
</feature>
<feature type="region of interest" description="Disordered" evidence="8">
    <location>
        <begin position="1"/>
        <end position="20"/>
    </location>
</feature>
<feature type="transmembrane region" description="Helical" evidence="7">
    <location>
        <begin position="92"/>
        <end position="113"/>
    </location>
</feature>
<gene>
    <name evidence="10" type="ORF">GCM10025867_25020</name>
</gene>
<dbReference type="SUPFAM" id="SSF160964">
    <property type="entry name" value="MalF N-terminal region-like"/>
    <property type="match status" value="1"/>
</dbReference>
<dbReference type="PANTHER" id="PTHR30193:SF37">
    <property type="entry name" value="INNER MEMBRANE ABC TRANSPORTER PERMEASE PROTEIN YCJO"/>
    <property type="match status" value="1"/>
</dbReference>
<dbReference type="PANTHER" id="PTHR30193">
    <property type="entry name" value="ABC TRANSPORTER PERMEASE PROTEIN"/>
    <property type="match status" value="1"/>
</dbReference>
<keyword evidence="6 7" id="KW-0472">Membrane</keyword>
<dbReference type="InterPro" id="IPR000515">
    <property type="entry name" value="MetI-like"/>
</dbReference>
<evidence type="ECO:0000256" key="5">
    <source>
        <dbReference type="ARBA" id="ARBA00022989"/>
    </source>
</evidence>
<dbReference type="InterPro" id="IPR051393">
    <property type="entry name" value="ABC_transporter_permease"/>
</dbReference>
<proteinExistence type="inferred from homology"/>
<keyword evidence="11" id="KW-1185">Reference proteome</keyword>
<evidence type="ECO:0000256" key="3">
    <source>
        <dbReference type="ARBA" id="ARBA00022475"/>
    </source>
</evidence>
<comment type="similarity">
    <text evidence="7">Belongs to the binding-protein-dependent transport system permease family.</text>
</comment>
<evidence type="ECO:0000256" key="7">
    <source>
        <dbReference type="RuleBase" id="RU363032"/>
    </source>
</evidence>
<dbReference type="InterPro" id="IPR035906">
    <property type="entry name" value="MetI-like_sf"/>
</dbReference>
<evidence type="ECO:0000259" key="9">
    <source>
        <dbReference type="PROSITE" id="PS50928"/>
    </source>
</evidence>
<keyword evidence="3" id="KW-1003">Cell membrane</keyword>
<feature type="domain" description="ABC transmembrane type-1" evidence="9">
    <location>
        <begin position="88"/>
        <end position="300"/>
    </location>
</feature>
<keyword evidence="4 7" id="KW-0812">Transmembrane</keyword>
<feature type="transmembrane region" description="Helical" evidence="7">
    <location>
        <begin position="125"/>
        <end position="145"/>
    </location>
</feature>
<evidence type="ECO:0000313" key="11">
    <source>
        <dbReference type="Proteomes" id="UP001321486"/>
    </source>
</evidence>
<evidence type="ECO:0000256" key="4">
    <source>
        <dbReference type="ARBA" id="ARBA00022692"/>
    </source>
</evidence>
<dbReference type="Gene3D" id="1.10.3720.10">
    <property type="entry name" value="MetI-like"/>
    <property type="match status" value="1"/>
</dbReference>
<feature type="transmembrane region" description="Helical" evidence="7">
    <location>
        <begin position="225"/>
        <end position="247"/>
    </location>
</feature>
<organism evidence="10 11">
    <name type="scientific">Frondihabitans sucicola</name>
    <dbReference type="NCBI Taxonomy" id="1268041"/>
    <lineage>
        <taxon>Bacteria</taxon>
        <taxon>Bacillati</taxon>
        <taxon>Actinomycetota</taxon>
        <taxon>Actinomycetes</taxon>
        <taxon>Micrococcales</taxon>
        <taxon>Microbacteriaceae</taxon>
        <taxon>Frondihabitans</taxon>
    </lineage>
</organism>
<dbReference type="SUPFAM" id="SSF161098">
    <property type="entry name" value="MetI-like"/>
    <property type="match status" value="1"/>
</dbReference>
<dbReference type="CDD" id="cd06261">
    <property type="entry name" value="TM_PBP2"/>
    <property type="match status" value="1"/>
</dbReference>
<sequence>MTTLTQKSRPAGRSIPARRRGSVLSRQRRAGWWMIAPALLHSLVFITLPTLAAIGLAFTDYSFGGTPHFIGGGNFAELFGDVRFQAALKNTILYVIVVVPVSMAIALLVAIALNQKIRGLGAFRTAYYIPVVTATVAVGTVWLWIFNPGSGLANGVLSLLGLSPVGWLTDPGLALPSLMVVGIWQGLGSKMIIYLAALQGVSPQLVEAANLDGAGRWQVFRNVTWPAIAPAQFFVLITSIVGTFQVFDLVYVTTKGGPGLATNVLVFDVYNNAFQSLRLGYASAETVIMMILIGAFILIGRRLQGANARD</sequence>
<evidence type="ECO:0000256" key="8">
    <source>
        <dbReference type="SAM" id="MobiDB-lite"/>
    </source>
</evidence>
<comment type="subcellular location">
    <subcellularLocation>
        <location evidence="1 7">Cell membrane</location>
        <topology evidence="1 7">Multi-pass membrane protein</topology>
    </subcellularLocation>
</comment>
<accession>A0ABM8GPT3</accession>
<evidence type="ECO:0000256" key="1">
    <source>
        <dbReference type="ARBA" id="ARBA00004651"/>
    </source>
</evidence>
<dbReference type="RefSeq" id="WP_286343322.1">
    <property type="nucleotide sequence ID" value="NZ_AP027732.1"/>
</dbReference>
<protein>
    <submittedName>
        <fullName evidence="10">Bicyclomycin resistance protein</fullName>
    </submittedName>
</protein>
<keyword evidence="5 7" id="KW-1133">Transmembrane helix</keyword>
<keyword evidence="2 7" id="KW-0813">Transport</keyword>